<keyword evidence="4" id="KW-0539">Nucleus</keyword>
<dbReference type="Proteomes" id="UP000757232">
    <property type="component" value="Unassembled WGS sequence"/>
</dbReference>
<evidence type="ECO:0000259" key="6">
    <source>
        <dbReference type="Pfam" id="PF08801"/>
    </source>
</evidence>
<dbReference type="InterPro" id="IPR004870">
    <property type="entry name" value="Nucleoporin_Nup155"/>
</dbReference>
<comment type="subcellular location">
    <subcellularLocation>
        <location evidence="1">Nucleus</location>
    </subcellularLocation>
</comment>
<reference evidence="7" key="1">
    <citation type="submission" date="2016-06" db="EMBL/GenBank/DDBJ databases">
        <title>Draft Genome sequence of the fungus Inonotus baumii.</title>
        <authorList>
            <person name="Zhu H."/>
            <person name="Lin W."/>
        </authorList>
    </citation>
    <scope>NUCLEOTIDE SEQUENCE</scope>
    <source>
        <strain evidence="7">821</strain>
    </source>
</reference>
<dbReference type="Pfam" id="PF08801">
    <property type="entry name" value="Nucleoporin_N"/>
    <property type="match status" value="1"/>
</dbReference>
<evidence type="ECO:0000256" key="2">
    <source>
        <dbReference type="ARBA" id="ARBA00007373"/>
    </source>
</evidence>
<feature type="domain" description="Nucleoporin Nup133/Nup155-like N-terminal" evidence="6">
    <location>
        <begin position="71"/>
        <end position="555"/>
    </location>
</feature>
<proteinExistence type="inferred from homology"/>
<dbReference type="Gene3D" id="1.25.40.440">
    <property type="entry name" value="Nucleoporin, helical domain, central subdomain"/>
    <property type="match status" value="1"/>
</dbReference>
<name>A0A9Q5HYY0_SANBA</name>
<gene>
    <name evidence="7" type="ORF">A7U60_g4271</name>
</gene>
<dbReference type="InterPro" id="IPR042537">
    <property type="entry name" value="Nucleoporin_Nup155_C_2"/>
</dbReference>
<dbReference type="GO" id="GO:0006405">
    <property type="term" value="P:RNA export from nucleus"/>
    <property type="evidence" value="ECO:0007669"/>
    <property type="project" value="TreeGrafter"/>
</dbReference>
<dbReference type="GO" id="GO:0036228">
    <property type="term" value="P:protein localization to nuclear inner membrane"/>
    <property type="evidence" value="ECO:0007669"/>
    <property type="project" value="TreeGrafter"/>
</dbReference>
<protein>
    <submittedName>
        <fullName evidence="7">Nucleoporin</fullName>
    </submittedName>
</protein>
<dbReference type="GO" id="GO:0044611">
    <property type="term" value="C:nuclear pore inner ring"/>
    <property type="evidence" value="ECO:0007669"/>
    <property type="project" value="TreeGrafter"/>
</dbReference>
<accession>A0A9Q5HYY0</accession>
<dbReference type="OrthoDB" id="338970at2759"/>
<dbReference type="PANTHER" id="PTHR10350:SF6">
    <property type="entry name" value="NUCLEAR PORE COMPLEX PROTEIN NUP155"/>
    <property type="match status" value="1"/>
</dbReference>
<evidence type="ECO:0000256" key="1">
    <source>
        <dbReference type="ARBA" id="ARBA00004123"/>
    </source>
</evidence>
<dbReference type="PANTHER" id="PTHR10350">
    <property type="entry name" value="NUCLEAR PORE COMPLEX PROTEIN NUP155"/>
    <property type="match status" value="1"/>
</dbReference>
<dbReference type="GO" id="GO:0006606">
    <property type="term" value="P:protein import into nucleus"/>
    <property type="evidence" value="ECO:0007669"/>
    <property type="project" value="TreeGrafter"/>
</dbReference>
<dbReference type="Gene3D" id="1.20.120.1880">
    <property type="entry name" value="Nucleoporin, helical C-terminal domain"/>
    <property type="match status" value="1"/>
</dbReference>
<evidence type="ECO:0000259" key="5">
    <source>
        <dbReference type="Pfam" id="PF03177"/>
    </source>
</evidence>
<dbReference type="EMBL" id="LNZH02000176">
    <property type="protein sequence ID" value="OCB88568.1"/>
    <property type="molecule type" value="Genomic_DNA"/>
</dbReference>
<dbReference type="InterPro" id="IPR014908">
    <property type="entry name" value="Nucleoporin_Nup133/Nup155_N"/>
</dbReference>
<comment type="caution">
    <text evidence="7">The sequence shown here is derived from an EMBL/GenBank/DDBJ whole genome shotgun (WGS) entry which is preliminary data.</text>
</comment>
<dbReference type="Gene3D" id="1.25.40.450">
    <property type="entry name" value="Nucleoporin, helical domain, N-terminal subdomain"/>
    <property type="match status" value="1"/>
</dbReference>
<sequence>MSNHASTSRAKVPPPRPSLDLPALQEAGRLVQDQIIKDAQIIPDLADMLTIPGGQSSAYYTVFPGDFRVPFQKRKHVGIPPALWEHFQTPQVECRMGIMPEIERAWITMDHKLFLWDYVEGQELSSFIEQPNTIVHVALVKPKTNVFIDEITYLLVICTPVTVILLGLSTQASTGPEFRKHKDIKLYATDITVSTDGITMTSVTSTSDGRIFMCGIGDGCLYELHYQEKEVWFGKRFHLVNHSAISMPSFIPLLRTPQNEERIIFLVCDQARNCIYSLSEHDWISIWKPEPNKGLHKLQTLGNLLKQAQDKALGAPALSQGLHLLSLHVIDQHESKAGVQLMALSQNGVRLYFSPAPAGYSGYGYGSPYGATDPKHLHLVHVRLPPMNLLHPDEQLRSQHIQLNPYGTVPQNIPAPAACFVKDLIAAAYTDGVLVASQPGDIEGKDFLLGITPDLSKIGTLGQAQAPANSQAAAQNYYLQGGYGPSTATTRPPLTEQATMLYLEGTVCSIAAVKSGMPSASAIPAASPEPLSTNELATQFSQPQLEFLILSNVGISHLVKRRALDYLRDALEEAHAEGNLQQIMDFRDSFGRDQTCAMLLALASGNTFLAIDRNRYSLYEEVGTVGPDIAGVAKQALYDLADRPIWVERGYSGDAHGNIIFSGRREGLALYFARLVRPLWRARVAKAGPSGLSSNFEDRTLVTIQRNLSALKNLLDNNPQLFSSAPGEQVNTGSRQHVEHDAWKAEAASISHLQALLGRTVEAISFVLLLIDYHLGELVAQCDKDTQIILPTLTYEELITSENGLRVSRTLVNVIINSQIGQQISIDTVSEILQQRCGSFCSADDVMLYKVKAQENVRKAVDIRDPNEKLVVLGESLRLFTRAARVIEFEKLREICGDYQHLNYAKGTVELPLQCAMVADEDNSGLNYWLSGSPSNDPRSELLEKRRRCYDLILHSLSVFGEQCAKNPLRHDFEETRNYAYDLAFSSEDPVFHSHLYEWMVKQGMTDALLQIRPPFLEAHLLRDPPSAVKYQLLWQLYVKMGQFLRAAEVLAALARSSEFDLALEQRLEFLTLAVSTAKSHPVSFNEKHETAITFLSELEDQLEVAQVQMDLLIQLLPRINDPDVGEQIRLLQKRLFNVTELYQLYAEPFDLPSIKLLILHVSEHHDEGVVRQIWNAMFDEVGSSGTPDEQADRISSLVITHGKKFYPSESAFPLRFVAELLVRFSLSNIGVRAPGWAPRVLKECGVPYPEIWDIFHDMYESQVPPFNTQKNIQAVSSDIAILLKDWIEGRQSHSALAGGDLPIDLLDRAIAKYIGELAPDRKETKEIFEDVKRQLRRHW</sequence>
<keyword evidence="3" id="KW-0813">Transport</keyword>
<dbReference type="GO" id="GO:0000972">
    <property type="term" value="P:transcription-dependent tethering of RNA polymerase II gene DNA at nuclear periphery"/>
    <property type="evidence" value="ECO:0007669"/>
    <property type="project" value="TreeGrafter"/>
</dbReference>
<evidence type="ECO:0000313" key="8">
    <source>
        <dbReference type="Proteomes" id="UP000757232"/>
    </source>
</evidence>
<dbReference type="Gene3D" id="1.20.58.1780">
    <property type="match status" value="1"/>
</dbReference>
<dbReference type="Pfam" id="PF03177">
    <property type="entry name" value="Nucleoporin_C"/>
    <property type="match status" value="1"/>
</dbReference>
<evidence type="ECO:0000256" key="4">
    <source>
        <dbReference type="ARBA" id="ARBA00023242"/>
    </source>
</evidence>
<dbReference type="InterPro" id="IPR042538">
    <property type="entry name" value="Nucleoporin_Nup155_C_3"/>
</dbReference>
<evidence type="ECO:0000256" key="3">
    <source>
        <dbReference type="ARBA" id="ARBA00022448"/>
    </source>
</evidence>
<feature type="domain" description="Nucleoporin Nup133/Nup155-like C-terminal" evidence="5">
    <location>
        <begin position="662"/>
        <end position="1319"/>
    </location>
</feature>
<evidence type="ECO:0000313" key="7">
    <source>
        <dbReference type="EMBL" id="OCB88568.1"/>
    </source>
</evidence>
<keyword evidence="8" id="KW-1185">Reference proteome</keyword>
<dbReference type="InterPro" id="IPR007187">
    <property type="entry name" value="Nucleoporin_Nup133/Nup155_C"/>
</dbReference>
<dbReference type="GO" id="GO:0017056">
    <property type="term" value="F:structural constituent of nuclear pore"/>
    <property type="evidence" value="ECO:0007669"/>
    <property type="project" value="InterPro"/>
</dbReference>
<dbReference type="InterPro" id="IPR042533">
    <property type="entry name" value="Nucleoporin_Nup155_C_1"/>
</dbReference>
<comment type="similarity">
    <text evidence="2">Belongs to the non-repetitive/WGA-negative nucleoporin family.</text>
</comment>
<organism evidence="7 8">
    <name type="scientific">Sanghuangporus baumii</name>
    <name type="common">Phellinus baumii</name>
    <dbReference type="NCBI Taxonomy" id="108892"/>
    <lineage>
        <taxon>Eukaryota</taxon>
        <taxon>Fungi</taxon>
        <taxon>Dikarya</taxon>
        <taxon>Basidiomycota</taxon>
        <taxon>Agaricomycotina</taxon>
        <taxon>Agaricomycetes</taxon>
        <taxon>Hymenochaetales</taxon>
        <taxon>Hymenochaetaceae</taxon>
        <taxon>Sanghuangporus</taxon>
    </lineage>
</organism>